<proteinExistence type="predicted"/>
<comment type="caution">
    <text evidence="1">The sequence shown here is derived from an EMBL/GenBank/DDBJ whole genome shotgun (WGS) entry which is preliminary data.</text>
</comment>
<accession>A0A941B7K4</accession>
<evidence type="ECO:0000313" key="2">
    <source>
        <dbReference type="Proteomes" id="UP000677413"/>
    </source>
</evidence>
<gene>
    <name evidence="1" type="ORF">J8N05_36395</name>
</gene>
<protein>
    <recommendedName>
        <fullName evidence="3">Integrase</fullName>
    </recommendedName>
</protein>
<evidence type="ECO:0008006" key="3">
    <source>
        <dbReference type="Google" id="ProtNLM"/>
    </source>
</evidence>
<dbReference type="AlphaFoldDB" id="A0A941B7K4"/>
<dbReference type="Proteomes" id="UP000677413">
    <property type="component" value="Unassembled WGS sequence"/>
</dbReference>
<organism evidence="1 2">
    <name type="scientific">Streptomyces liliiviolaceus</name>
    <dbReference type="NCBI Taxonomy" id="2823109"/>
    <lineage>
        <taxon>Bacteria</taxon>
        <taxon>Bacillati</taxon>
        <taxon>Actinomycetota</taxon>
        <taxon>Actinomycetes</taxon>
        <taxon>Kitasatosporales</taxon>
        <taxon>Streptomycetaceae</taxon>
        <taxon>Streptomyces</taxon>
    </lineage>
</organism>
<dbReference type="EMBL" id="JAGPYQ010000002">
    <property type="protein sequence ID" value="MBQ0853645.1"/>
    <property type="molecule type" value="Genomic_DNA"/>
</dbReference>
<keyword evidence="2" id="KW-1185">Reference proteome</keyword>
<name>A0A941B7K4_9ACTN</name>
<reference evidence="1 2" key="1">
    <citation type="submission" date="2021-04" db="EMBL/GenBank/DDBJ databases">
        <authorList>
            <person name="Tang X."/>
            <person name="Zhou X."/>
            <person name="Chen X."/>
            <person name="Cernava T."/>
            <person name="Zhang C."/>
        </authorList>
    </citation>
    <scope>NUCLEOTIDE SEQUENCE [LARGE SCALE GENOMIC DNA]</scope>
    <source>
        <strain evidence="1 2">BH-SS-21</strain>
    </source>
</reference>
<evidence type="ECO:0000313" key="1">
    <source>
        <dbReference type="EMBL" id="MBQ0853645.1"/>
    </source>
</evidence>
<sequence length="329" mass="35707">MTNALHRHSIDCSPERPAPCDDAHDAYRQLADWTAEGGVYKLVSGAFSSEARRHYRAYVTAWLNWCDLDSGLDPYTCARANIGVWISDMHGHDALATRAAMASAVTSFYQHLLDLGIADGVDAELTRARLVGAPVPADPMRTGLRGDGPRWLLQAADRLTGRDALRDRALIHLLLNGYFGHEKLRPGTIRALNLENRVDEGFRTTWKVRPKNAEETATTSVTISRDAVRAIDAYTGLTPAGTFAPDPATGRVTNTAYGTFTSRGALLTGSANRARGARLARSDTINRIVRAVVATHEDLATYADVLSADFVAATPPPGQRREAISEDPS</sequence>
<dbReference type="RefSeq" id="WP_210890777.1">
    <property type="nucleotide sequence ID" value="NZ_JAGPYQ010000002.1"/>
</dbReference>